<organism evidence="3 4">
    <name type="scientific">Novilysobacter erysipheiresistens</name>
    <dbReference type="NCBI Taxonomy" id="1749332"/>
    <lineage>
        <taxon>Bacteria</taxon>
        <taxon>Pseudomonadati</taxon>
        <taxon>Pseudomonadota</taxon>
        <taxon>Gammaproteobacteria</taxon>
        <taxon>Lysobacterales</taxon>
        <taxon>Lysobacteraceae</taxon>
        <taxon>Novilysobacter</taxon>
    </lineage>
</organism>
<evidence type="ECO:0000313" key="4">
    <source>
        <dbReference type="Proteomes" id="UP001355056"/>
    </source>
</evidence>
<protein>
    <recommendedName>
        <fullName evidence="5">Secreted protein</fullName>
    </recommendedName>
</protein>
<keyword evidence="2" id="KW-0732">Signal</keyword>
<evidence type="ECO:0000256" key="2">
    <source>
        <dbReference type="SAM" id="SignalP"/>
    </source>
</evidence>
<keyword evidence="4" id="KW-1185">Reference proteome</keyword>
<evidence type="ECO:0000313" key="3">
    <source>
        <dbReference type="EMBL" id="MEG3184213.1"/>
    </source>
</evidence>
<proteinExistence type="predicted"/>
<accession>A0ABU7YZG0</accession>
<dbReference type="RefSeq" id="WP_332616715.1">
    <property type="nucleotide sequence ID" value="NZ_JAXGFP010000004.1"/>
</dbReference>
<dbReference type="EMBL" id="JAXGFP010000004">
    <property type="protein sequence ID" value="MEG3184213.1"/>
    <property type="molecule type" value="Genomic_DNA"/>
</dbReference>
<reference evidence="3 4" key="1">
    <citation type="journal article" date="2016" name="Int. J. Syst. Evol. Microbiol.">
        <title>Lysobacter erysipheiresistens sp. nov., an antagonist of powdery mildew, isolated from tobacco-cultivated soil.</title>
        <authorList>
            <person name="Xie B."/>
            <person name="Li T."/>
            <person name="Lin X."/>
            <person name="Wang C.J."/>
            <person name="Chen Y.J."/>
            <person name="Liu W.J."/>
            <person name="Zhao Z.W."/>
        </authorList>
    </citation>
    <scope>NUCLEOTIDE SEQUENCE [LARGE SCALE GENOMIC DNA]</scope>
    <source>
        <strain evidence="3 4">RS-LYSO-3</strain>
    </source>
</reference>
<evidence type="ECO:0000256" key="1">
    <source>
        <dbReference type="SAM" id="MobiDB-lite"/>
    </source>
</evidence>
<feature type="region of interest" description="Disordered" evidence="1">
    <location>
        <begin position="47"/>
        <end position="69"/>
    </location>
</feature>
<evidence type="ECO:0008006" key="5">
    <source>
        <dbReference type="Google" id="ProtNLM"/>
    </source>
</evidence>
<feature type="signal peptide" evidence="2">
    <location>
        <begin position="1"/>
        <end position="19"/>
    </location>
</feature>
<feature type="chain" id="PRO_5047142057" description="Secreted protein" evidence="2">
    <location>
        <begin position="20"/>
        <end position="85"/>
    </location>
</feature>
<sequence length="85" mass="9052">MLRLSLCLLFALTSATVAAREVKMSSPNSGACPDAHASADVVEVAAPAARPTAPRETKIKPSVHSDVPNRLGSPRWHSFLPGMFR</sequence>
<dbReference type="Proteomes" id="UP001355056">
    <property type="component" value="Unassembled WGS sequence"/>
</dbReference>
<comment type="caution">
    <text evidence="3">The sequence shown here is derived from an EMBL/GenBank/DDBJ whole genome shotgun (WGS) entry which is preliminary data.</text>
</comment>
<gene>
    <name evidence="3" type="ORF">SNE34_09345</name>
</gene>
<name>A0ABU7YZG0_9GAMM</name>